<dbReference type="RefSeq" id="WP_099150743.1">
    <property type="nucleotide sequence ID" value="NZ_PDUD01000020.1"/>
</dbReference>
<evidence type="ECO:0000256" key="1">
    <source>
        <dbReference type="ARBA" id="ARBA00022729"/>
    </source>
</evidence>
<sequence>MTNSQKVYLRSNARSWKGIIFYLLLILTTAAGAQDLERMDVAFRVGDLDLRYPLAGGLNSPQFSLVDLDNDGLPDLHVFDRVGNRQLTFRNNGSTGAFPYDFAPEFVAGFPEITHWMLLRDYNGDGIMDIFAYADQNFDAVMVFTGYYENGQIRFERFQFDAPRNVIYVPRAGGGSNQLYVSTIDYPAVDDVDCDGDLDILTFNLVGGYVELYANQSVERGFGQDSLIYRLQEDCWGGFFESGISNEVDLAGAPGDCVDLLLNGELETRHSGSTLLTFDADGDQDKELILGDISFNSLNFLHNGGNCAEAWMNAQDPNFPATDVPAVVPVFPAAFYLDIDRDGLNDLVVAPNADLNASDREIWWYKNIGTATNADFQLIKKDLLVDEMIDLGSGAHPVFFDYNKDGLLDIVLANYSFYEPFGAKNARIYVYENTGTATAPAFRQVEDDYLDLNQFSQSAYAFTPCFGDLDGDGDPDAVIGEQGGHLFYAENIAGLGNPPVFAAAQYDYMGINVGQASTPQIVDLNRDGLPDLVIGERNGNLNYFQNKGTAEDPVFSAEPDQMVLGGVDARIPGYTTGYAAPVFFEKEGAWQLLIGTETGRLELYDNIDGNLDGTFNLVTEHYGAVREGIRTHPALADLDGDGLLELAVGNFSGGLALFQTGLAGGTPVAVRNRPALLDDLRVWPNPSTGRVLLRLEGDGGDGQLSVFDARGQVVDRRTWNGGQQELQVSTWPSGVYIIRFEDRRGVRTRRLIVE</sequence>
<dbReference type="InterPro" id="IPR028994">
    <property type="entry name" value="Integrin_alpha_N"/>
</dbReference>
<protein>
    <recommendedName>
        <fullName evidence="2">Secretion system C-terminal sorting domain-containing protein</fullName>
    </recommendedName>
</protein>
<dbReference type="InterPro" id="IPR026444">
    <property type="entry name" value="Secre_tail"/>
</dbReference>
<name>A0A2D0ND05_FLAN2</name>
<dbReference type="EMBL" id="PDUD01000020">
    <property type="protein sequence ID" value="PHN05653.1"/>
    <property type="molecule type" value="Genomic_DNA"/>
</dbReference>
<keyword evidence="1" id="KW-0732">Signal</keyword>
<dbReference type="InterPro" id="IPR013517">
    <property type="entry name" value="FG-GAP"/>
</dbReference>
<accession>A0A2D0ND05</accession>
<evidence type="ECO:0000313" key="3">
    <source>
        <dbReference type="EMBL" id="PHN05653.1"/>
    </source>
</evidence>
<dbReference type="OrthoDB" id="9816120at2"/>
<dbReference type="Pfam" id="PF18962">
    <property type="entry name" value="Por_Secre_tail"/>
    <property type="match status" value="1"/>
</dbReference>
<dbReference type="NCBIfam" id="TIGR04183">
    <property type="entry name" value="Por_Secre_tail"/>
    <property type="match status" value="1"/>
</dbReference>
<dbReference type="SUPFAM" id="SSF69318">
    <property type="entry name" value="Integrin alpha N-terminal domain"/>
    <property type="match status" value="2"/>
</dbReference>
<reference evidence="3 4" key="1">
    <citation type="submission" date="2017-10" db="EMBL/GenBank/DDBJ databases">
        <title>The draft genome sequence of Lewinella nigricans NBRC 102662.</title>
        <authorList>
            <person name="Wang K."/>
        </authorList>
    </citation>
    <scope>NUCLEOTIDE SEQUENCE [LARGE SCALE GENOMIC DNA]</scope>
    <source>
        <strain evidence="3 4">NBRC 102662</strain>
    </source>
</reference>
<organism evidence="3 4">
    <name type="scientific">Flavilitoribacter nigricans (strain ATCC 23147 / DSM 23189 / NBRC 102662 / NCIMB 1420 / SS-2)</name>
    <name type="common">Lewinella nigricans</name>
    <dbReference type="NCBI Taxonomy" id="1122177"/>
    <lineage>
        <taxon>Bacteria</taxon>
        <taxon>Pseudomonadati</taxon>
        <taxon>Bacteroidota</taxon>
        <taxon>Saprospiria</taxon>
        <taxon>Saprospirales</taxon>
        <taxon>Lewinellaceae</taxon>
        <taxon>Flavilitoribacter</taxon>
    </lineage>
</organism>
<dbReference type="PANTHER" id="PTHR44103:SF1">
    <property type="entry name" value="PROPROTEIN CONVERTASE P"/>
    <property type="match status" value="1"/>
</dbReference>
<proteinExistence type="predicted"/>
<dbReference type="Gene3D" id="2.130.10.130">
    <property type="entry name" value="Integrin alpha, N-terminal"/>
    <property type="match status" value="1"/>
</dbReference>
<gene>
    <name evidence="3" type="ORF">CRP01_14310</name>
</gene>
<dbReference type="Pfam" id="PF13517">
    <property type="entry name" value="FG-GAP_3"/>
    <property type="match status" value="2"/>
</dbReference>
<feature type="domain" description="Secretion system C-terminal sorting" evidence="2">
    <location>
        <begin position="682"/>
        <end position="753"/>
    </location>
</feature>
<dbReference type="AlphaFoldDB" id="A0A2D0ND05"/>
<keyword evidence="4" id="KW-1185">Reference proteome</keyword>
<evidence type="ECO:0000313" key="4">
    <source>
        <dbReference type="Proteomes" id="UP000223913"/>
    </source>
</evidence>
<comment type="caution">
    <text evidence="3">The sequence shown here is derived from an EMBL/GenBank/DDBJ whole genome shotgun (WGS) entry which is preliminary data.</text>
</comment>
<dbReference type="Proteomes" id="UP000223913">
    <property type="component" value="Unassembled WGS sequence"/>
</dbReference>
<evidence type="ECO:0000259" key="2">
    <source>
        <dbReference type="Pfam" id="PF18962"/>
    </source>
</evidence>
<dbReference type="PANTHER" id="PTHR44103">
    <property type="entry name" value="PROPROTEIN CONVERTASE P"/>
    <property type="match status" value="1"/>
</dbReference>